<dbReference type="Pfam" id="PF17759">
    <property type="entry name" value="tRNA_synthFbeta"/>
    <property type="match status" value="1"/>
</dbReference>
<dbReference type="Gene3D" id="2.40.50.140">
    <property type="entry name" value="Nucleic acid-binding proteins"/>
    <property type="match status" value="1"/>
</dbReference>
<dbReference type="SUPFAM" id="SSF46955">
    <property type="entry name" value="Putative DNA-binding domain"/>
    <property type="match status" value="1"/>
</dbReference>
<dbReference type="Pfam" id="PF03484">
    <property type="entry name" value="B5"/>
    <property type="match status" value="1"/>
</dbReference>
<dbReference type="AlphaFoldDB" id="D4G7R0"/>
<evidence type="ECO:0000256" key="9">
    <source>
        <dbReference type="ARBA" id="ARBA00022842"/>
    </source>
</evidence>
<proteinExistence type="inferred from homology"/>
<gene>
    <name evidence="14 19" type="primary">pheT</name>
    <name evidence="19" type="ordered locus">RIEPE_0099</name>
</gene>
<evidence type="ECO:0000256" key="13">
    <source>
        <dbReference type="ARBA" id="ARBA00049255"/>
    </source>
</evidence>
<keyword evidence="14" id="KW-0963">Cytoplasm</keyword>
<dbReference type="PROSITE" id="PS51447">
    <property type="entry name" value="FDX_ACB"/>
    <property type="match status" value="1"/>
</dbReference>
<dbReference type="HAMAP" id="MF_00283">
    <property type="entry name" value="Phe_tRNA_synth_beta1"/>
    <property type="match status" value="1"/>
</dbReference>
<evidence type="ECO:0000313" key="20">
    <source>
        <dbReference type="Proteomes" id="UP000001700"/>
    </source>
</evidence>
<feature type="binding site" evidence="14">
    <location>
        <position position="463"/>
    </location>
    <ligand>
        <name>Mg(2+)</name>
        <dbReference type="ChEBI" id="CHEBI:18420"/>
        <note>shared with alpha subunit</note>
    </ligand>
</feature>
<dbReference type="InterPro" id="IPR005121">
    <property type="entry name" value="Fdx_antiC-bd"/>
</dbReference>
<keyword evidence="7 14" id="KW-0547">Nucleotide-binding</keyword>
<dbReference type="InterPro" id="IPR041616">
    <property type="entry name" value="PheRS_beta_core"/>
</dbReference>
<dbReference type="Pfam" id="PF03147">
    <property type="entry name" value="FDX-ACB"/>
    <property type="match status" value="1"/>
</dbReference>
<dbReference type="InterPro" id="IPR005146">
    <property type="entry name" value="B3/B4_tRNA-bd"/>
</dbReference>
<evidence type="ECO:0000256" key="5">
    <source>
        <dbReference type="ARBA" id="ARBA00022598"/>
    </source>
</evidence>
<evidence type="ECO:0000256" key="15">
    <source>
        <dbReference type="PROSITE-ProRule" id="PRU00209"/>
    </source>
</evidence>
<keyword evidence="10 15" id="KW-0694">RNA-binding</keyword>
<dbReference type="GO" id="GO:0000049">
    <property type="term" value="F:tRNA binding"/>
    <property type="evidence" value="ECO:0007669"/>
    <property type="project" value="UniProtKB-UniRule"/>
</dbReference>
<keyword evidence="6 14" id="KW-0479">Metal-binding</keyword>
<dbReference type="InterPro" id="IPR036690">
    <property type="entry name" value="Fdx_antiC-bd_sf"/>
</dbReference>
<dbReference type="InterPro" id="IPR004532">
    <property type="entry name" value="Phe-tRNA-ligase_IIc_bsu_bact"/>
</dbReference>
<reference evidence="19" key="1">
    <citation type="submission" date="2008-05" db="EMBL/GenBank/DDBJ databases">
        <title>Genome sequence of Riesia pediculicola USDA.</title>
        <authorList>
            <person name="Kirkness E.F."/>
        </authorList>
    </citation>
    <scope>NUCLEOTIDE SEQUENCE [LARGE SCALE GENOMIC DNA]</scope>
    <source>
        <strain evidence="19">USDA</strain>
    </source>
</reference>
<keyword evidence="8 14" id="KW-0067">ATP-binding</keyword>
<dbReference type="Gene3D" id="3.30.56.10">
    <property type="match status" value="2"/>
</dbReference>
<name>D4G7R0_RIEPU</name>
<comment type="subunit">
    <text evidence="3 14">Tetramer of two alpha and two beta subunits.</text>
</comment>
<dbReference type="PANTHER" id="PTHR10947:SF0">
    <property type="entry name" value="PHENYLALANINE--TRNA LIGASE BETA SUBUNIT"/>
    <property type="match status" value="1"/>
</dbReference>
<evidence type="ECO:0000256" key="1">
    <source>
        <dbReference type="ARBA" id="ARBA00004496"/>
    </source>
</evidence>
<dbReference type="EMBL" id="CP001085">
    <property type="protein sequence ID" value="ADD79548.1"/>
    <property type="molecule type" value="Genomic_DNA"/>
</dbReference>
<evidence type="ECO:0000256" key="3">
    <source>
        <dbReference type="ARBA" id="ARBA00011209"/>
    </source>
</evidence>
<dbReference type="SUPFAM" id="SSF56037">
    <property type="entry name" value="PheT/TilS domain"/>
    <property type="match status" value="1"/>
</dbReference>
<dbReference type="SMART" id="SM00874">
    <property type="entry name" value="B5"/>
    <property type="match status" value="1"/>
</dbReference>
<dbReference type="STRING" id="515618.RIEPE_0099"/>
<dbReference type="SUPFAM" id="SSF54991">
    <property type="entry name" value="Anticodon-binding domain of PheRS"/>
    <property type="match status" value="1"/>
</dbReference>
<dbReference type="SMART" id="SM00873">
    <property type="entry name" value="B3_4"/>
    <property type="match status" value="1"/>
</dbReference>
<dbReference type="Proteomes" id="UP000001700">
    <property type="component" value="Chromosome"/>
</dbReference>
<evidence type="ECO:0000256" key="12">
    <source>
        <dbReference type="ARBA" id="ARBA00023146"/>
    </source>
</evidence>
<evidence type="ECO:0000313" key="19">
    <source>
        <dbReference type="EMBL" id="ADD79548.1"/>
    </source>
</evidence>
<dbReference type="InterPro" id="IPR009061">
    <property type="entry name" value="DNA-bd_dom_put_sf"/>
</dbReference>
<dbReference type="EC" id="6.1.1.20" evidence="14"/>
<dbReference type="Pfam" id="PF03483">
    <property type="entry name" value="B3_4"/>
    <property type="match status" value="1"/>
</dbReference>
<evidence type="ECO:0000256" key="6">
    <source>
        <dbReference type="ARBA" id="ARBA00022723"/>
    </source>
</evidence>
<keyword evidence="4 15" id="KW-0820">tRNA-binding</keyword>
<dbReference type="Gene3D" id="3.30.70.380">
    <property type="entry name" value="Ferrodoxin-fold anticodon-binding domain"/>
    <property type="match status" value="1"/>
</dbReference>
<evidence type="ECO:0000256" key="14">
    <source>
        <dbReference type="HAMAP-Rule" id="MF_00283"/>
    </source>
</evidence>
<dbReference type="InterPro" id="IPR002547">
    <property type="entry name" value="tRNA-bd_dom"/>
</dbReference>
<evidence type="ECO:0000259" key="17">
    <source>
        <dbReference type="PROSITE" id="PS51447"/>
    </source>
</evidence>
<feature type="domain" description="TRNA-binding" evidence="16">
    <location>
        <begin position="39"/>
        <end position="143"/>
    </location>
</feature>
<dbReference type="SMART" id="SM00896">
    <property type="entry name" value="FDX-ACB"/>
    <property type="match status" value="1"/>
</dbReference>
<keyword evidence="9 14" id="KW-0460">Magnesium</keyword>
<comment type="subcellular location">
    <subcellularLocation>
        <location evidence="1 14">Cytoplasm</location>
    </subcellularLocation>
</comment>
<evidence type="ECO:0000256" key="4">
    <source>
        <dbReference type="ARBA" id="ARBA00022555"/>
    </source>
</evidence>
<dbReference type="CDD" id="cd00769">
    <property type="entry name" value="PheRS_beta_core"/>
    <property type="match status" value="1"/>
</dbReference>
<comment type="caution">
    <text evidence="14">Lacks conserved residue(s) required for the propagation of feature annotation.</text>
</comment>
<dbReference type="KEGG" id="rip:RIEPE_0099"/>
<feature type="binding site" evidence="14">
    <location>
        <position position="467"/>
    </location>
    <ligand>
        <name>Mg(2+)</name>
        <dbReference type="ChEBI" id="CHEBI:18420"/>
        <note>shared with alpha subunit</note>
    </ligand>
</feature>
<dbReference type="SUPFAM" id="SSF55681">
    <property type="entry name" value="Class II aaRS and biotin synthetases"/>
    <property type="match status" value="1"/>
</dbReference>
<evidence type="ECO:0000256" key="2">
    <source>
        <dbReference type="ARBA" id="ARBA00008653"/>
    </source>
</evidence>
<dbReference type="GO" id="GO:0005524">
    <property type="term" value="F:ATP binding"/>
    <property type="evidence" value="ECO:0007669"/>
    <property type="project" value="UniProtKB-UniRule"/>
</dbReference>
<comment type="cofactor">
    <cofactor evidence="14">
        <name>Mg(2+)</name>
        <dbReference type="ChEBI" id="CHEBI:18420"/>
    </cofactor>
    <text evidence="14">Binds 2 magnesium ions per tetramer.</text>
</comment>
<dbReference type="GO" id="GO:0006432">
    <property type="term" value="P:phenylalanyl-tRNA aminoacylation"/>
    <property type="evidence" value="ECO:0007669"/>
    <property type="project" value="UniProtKB-UniRule"/>
</dbReference>
<keyword evidence="11 14" id="KW-0648">Protein biosynthesis</keyword>
<dbReference type="InterPro" id="IPR005147">
    <property type="entry name" value="tRNA_synthase_B5-dom"/>
</dbReference>
<organism evidence="19 20">
    <name type="scientific">Riesia pediculicola (strain USDA)</name>
    <dbReference type="NCBI Taxonomy" id="515618"/>
    <lineage>
        <taxon>Bacteria</taxon>
        <taxon>Pseudomonadati</taxon>
        <taxon>Pseudomonadota</taxon>
        <taxon>Gammaproteobacteria</taxon>
        <taxon>Enterobacterales</taxon>
        <taxon>Enterobacteriaceae</taxon>
        <taxon>Candidatus Riesia</taxon>
    </lineage>
</organism>
<keyword evidence="5 14" id="KW-0436">Ligase</keyword>
<dbReference type="PROSITE" id="PS50886">
    <property type="entry name" value="TRBD"/>
    <property type="match status" value="1"/>
</dbReference>
<accession>D4G7R0</accession>
<dbReference type="SUPFAM" id="SSF50249">
    <property type="entry name" value="Nucleic acid-binding proteins"/>
    <property type="match status" value="1"/>
</dbReference>
<dbReference type="PANTHER" id="PTHR10947">
    <property type="entry name" value="PHENYLALANYL-TRNA SYNTHETASE BETA CHAIN AND LEUCINE-RICH REPEAT-CONTAINING PROTEIN 47"/>
    <property type="match status" value="1"/>
</dbReference>
<dbReference type="GO" id="GO:0004826">
    <property type="term" value="F:phenylalanine-tRNA ligase activity"/>
    <property type="evidence" value="ECO:0007669"/>
    <property type="project" value="UniProtKB-UniRule"/>
</dbReference>
<feature type="domain" description="B5" evidence="18">
    <location>
        <begin position="402"/>
        <end position="479"/>
    </location>
</feature>
<feature type="domain" description="FDX-ACB" evidence="17">
    <location>
        <begin position="720"/>
        <end position="818"/>
    </location>
</feature>
<evidence type="ECO:0000256" key="8">
    <source>
        <dbReference type="ARBA" id="ARBA00022840"/>
    </source>
</evidence>
<dbReference type="HOGENOM" id="CLU_016891_0_0_6"/>
<comment type="similarity">
    <text evidence="2 14">Belongs to the phenylalanyl-tRNA synthetase beta subunit family. Type 1 subfamily.</text>
</comment>
<dbReference type="InterPro" id="IPR012340">
    <property type="entry name" value="NA-bd_OB-fold"/>
</dbReference>
<sequence length="820" mass="96664">MKFDETWIKEWIDFEIDSESLLEQITRIGIEVNKIFPREKYLENMIVGKIVKISECFENKIPSKVLTVDIGKKLLKIFCNSLNSRLNMKVAVSIQKSYSIKNKKKREQISEACLCRYNQIFFLKENRNIVEIPKNFSIGSKIGKHLIQYYQRTFDSSSVSNRKDFDYIFGIYRDIAAINRKKISFQKNKIKKNRKISHSSHVKLNITEPKYCPYIFSRVIKKVDVGIKTPDWMIERLSWNDVVTTNPINNIKNYVKLETGYSIFAYDFEKIRGSITIRRSKKNESIFLKEKKIDLLQNTLVISDEKSIISIIGITDNERFKIQKNTSNILLICAIFDFNLFSNSLNEYQYVYGLSSKVNESQEKDSNMLLNTIERTSELITKICGGEVGKIIKFIYEDQCLKESRKIVLKLKKIHQTIGHRLSYKKISEILIHLGFKILSDSNYDQLEIKIPSWRKDVSIEEDIIDEIIRIYGYNNFPKESSRNLQINSKVINNQRDLSMMDILYLLKRSLACLGYHEIITYSFINEKLQNLLFFNQNYIELPHPISSKMSVMRTSLIPGILSAVQYNQRRQNDQIKIFESGYTFFLKKNSSADSHQTKVTQKLMLSAAIVDQKERSWFQENRKIDFFDIKGDLESILCSIKSDRKHFLFKKNLYYPIFDKEQSAEIYLDDKFFGIIGVIHKRIKEQLEIRKKIFVFEIIIENLLLNKDLFSIKKYKEISKFPMNQRDISMIFREEIPVSEILSECRRVSSFLLKKKIEVSSKIFDIYQGKSIKNGYRSISINFTIQNSQKTMREHEISNVVEIFINEMKKKFFAILREK</sequence>
<dbReference type="eggNOG" id="COG0072">
    <property type="taxonomic scope" value="Bacteria"/>
</dbReference>
<dbReference type="NCBIfam" id="TIGR00472">
    <property type="entry name" value="pheT_bact"/>
    <property type="match status" value="1"/>
</dbReference>
<evidence type="ECO:0000256" key="7">
    <source>
        <dbReference type="ARBA" id="ARBA00022741"/>
    </source>
</evidence>
<dbReference type="RefSeq" id="WP_013087536.1">
    <property type="nucleotide sequence ID" value="NC_014109.1"/>
</dbReference>
<dbReference type="eggNOG" id="COG0073">
    <property type="taxonomic scope" value="Bacteria"/>
</dbReference>
<keyword evidence="12 14" id="KW-0030">Aminoacyl-tRNA synthetase</keyword>
<dbReference type="GO" id="GO:0000287">
    <property type="term" value="F:magnesium ion binding"/>
    <property type="evidence" value="ECO:0007669"/>
    <property type="project" value="UniProtKB-UniRule"/>
</dbReference>
<dbReference type="InterPro" id="IPR045864">
    <property type="entry name" value="aa-tRNA-synth_II/BPL/LPL"/>
</dbReference>
<feature type="binding site" evidence="14">
    <location>
        <position position="457"/>
    </location>
    <ligand>
        <name>Mg(2+)</name>
        <dbReference type="ChEBI" id="CHEBI:18420"/>
        <note>shared with alpha subunit</note>
    </ligand>
</feature>
<comment type="catalytic activity">
    <reaction evidence="13 14">
        <text>tRNA(Phe) + L-phenylalanine + ATP = L-phenylalanyl-tRNA(Phe) + AMP + diphosphate + H(+)</text>
        <dbReference type="Rhea" id="RHEA:19413"/>
        <dbReference type="Rhea" id="RHEA-COMP:9668"/>
        <dbReference type="Rhea" id="RHEA-COMP:9699"/>
        <dbReference type="ChEBI" id="CHEBI:15378"/>
        <dbReference type="ChEBI" id="CHEBI:30616"/>
        <dbReference type="ChEBI" id="CHEBI:33019"/>
        <dbReference type="ChEBI" id="CHEBI:58095"/>
        <dbReference type="ChEBI" id="CHEBI:78442"/>
        <dbReference type="ChEBI" id="CHEBI:78531"/>
        <dbReference type="ChEBI" id="CHEBI:456215"/>
        <dbReference type="EC" id="6.1.1.20"/>
    </reaction>
</comment>
<dbReference type="Gene3D" id="3.50.40.10">
    <property type="entry name" value="Phenylalanyl-trna Synthetase, Chain B, domain 3"/>
    <property type="match status" value="1"/>
</dbReference>
<dbReference type="InterPro" id="IPR020825">
    <property type="entry name" value="Phe-tRNA_synthase-like_B3/B4"/>
</dbReference>
<dbReference type="OrthoDB" id="9805455at2"/>
<evidence type="ECO:0000259" key="18">
    <source>
        <dbReference type="PROSITE" id="PS51483"/>
    </source>
</evidence>
<dbReference type="Gene3D" id="3.30.930.10">
    <property type="entry name" value="Bira Bifunctional Protein, Domain 2"/>
    <property type="match status" value="1"/>
</dbReference>
<dbReference type="InterPro" id="IPR045060">
    <property type="entry name" value="Phe-tRNA-ligase_IIc_bsu"/>
</dbReference>
<evidence type="ECO:0000256" key="10">
    <source>
        <dbReference type="ARBA" id="ARBA00022884"/>
    </source>
</evidence>
<evidence type="ECO:0000259" key="16">
    <source>
        <dbReference type="PROSITE" id="PS50886"/>
    </source>
</evidence>
<evidence type="ECO:0000256" key="11">
    <source>
        <dbReference type="ARBA" id="ARBA00022917"/>
    </source>
</evidence>
<protein>
    <recommendedName>
        <fullName evidence="14">Phenylalanine--tRNA ligase beta subunit</fullName>
        <ecNumber evidence="14">6.1.1.20</ecNumber>
    </recommendedName>
    <alternativeName>
        <fullName evidence="14">Phenylalanyl-tRNA synthetase beta subunit</fullName>
        <shortName evidence="14">PheRS</shortName>
    </alternativeName>
</protein>
<dbReference type="GO" id="GO:0009328">
    <property type="term" value="C:phenylalanine-tRNA ligase complex"/>
    <property type="evidence" value="ECO:0007669"/>
    <property type="project" value="TreeGrafter"/>
</dbReference>
<keyword evidence="20" id="KW-1185">Reference proteome</keyword>
<dbReference type="PROSITE" id="PS51483">
    <property type="entry name" value="B5"/>
    <property type="match status" value="1"/>
</dbReference>